<evidence type="ECO:0000256" key="1">
    <source>
        <dbReference type="SAM" id="Phobius"/>
    </source>
</evidence>
<dbReference type="PANTHER" id="PTHR30273">
    <property type="entry name" value="PERIPLASMIC SIGNAL SENSOR AND SIGMA FACTOR ACTIVATOR FECR-RELATED"/>
    <property type="match status" value="1"/>
</dbReference>
<gene>
    <name evidence="3" type="ORF">ABS311_18670</name>
</gene>
<name>A0ABV1RLT0_9ALTE</name>
<accession>A0ABV1RLT0</accession>
<proteinExistence type="predicted"/>
<reference evidence="3 4" key="1">
    <citation type="submission" date="2024-06" db="EMBL/GenBank/DDBJ databases">
        <authorList>
            <person name="Chen R.Y."/>
        </authorList>
    </citation>
    <scope>NUCLEOTIDE SEQUENCE [LARGE SCALE GENOMIC DNA]</scope>
    <source>
        <strain evidence="3 4">D2</strain>
    </source>
</reference>
<comment type="caution">
    <text evidence="3">The sequence shown here is derived from an EMBL/GenBank/DDBJ whole genome shotgun (WGS) entry which is preliminary data.</text>
</comment>
<organism evidence="3 4">
    <name type="scientific">Catenovulum sediminis</name>
    <dbReference type="NCBI Taxonomy" id="1740262"/>
    <lineage>
        <taxon>Bacteria</taxon>
        <taxon>Pseudomonadati</taxon>
        <taxon>Pseudomonadota</taxon>
        <taxon>Gammaproteobacteria</taxon>
        <taxon>Alteromonadales</taxon>
        <taxon>Alteromonadaceae</taxon>
        <taxon>Catenovulum</taxon>
    </lineage>
</organism>
<dbReference type="Gene3D" id="2.60.120.1440">
    <property type="match status" value="1"/>
</dbReference>
<dbReference type="PIRSF" id="PIRSF018266">
    <property type="entry name" value="FecR"/>
    <property type="match status" value="1"/>
</dbReference>
<protein>
    <submittedName>
        <fullName evidence="3">FecR domain-containing protein</fullName>
    </submittedName>
</protein>
<dbReference type="Gene3D" id="3.55.50.30">
    <property type="match status" value="1"/>
</dbReference>
<dbReference type="PANTHER" id="PTHR30273:SF2">
    <property type="entry name" value="PROTEIN FECR"/>
    <property type="match status" value="1"/>
</dbReference>
<feature type="transmembrane region" description="Helical" evidence="1">
    <location>
        <begin position="91"/>
        <end position="109"/>
    </location>
</feature>
<dbReference type="RefSeq" id="WP_350402933.1">
    <property type="nucleotide sequence ID" value="NZ_JBELOE010000277.1"/>
</dbReference>
<evidence type="ECO:0000259" key="2">
    <source>
        <dbReference type="Pfam" id="PF04773"/>
    </source>
</evidence>
<dbReference type="InterPro" id="IPR006860">
    <property type="entry name" value="FecR"/>
</dbReference>
<keyword evidence="4" id="KW-1185">Reference proteome</keyword>
<dbReference type="Proteomes" id="UP001467690">
    <property type="component" value="Unassembled WGS sequence"/>
</dbReference>
<feature type="domain" description="FecR protein" evidence="2">
    <location>
        <begin position="127"/>
        <end position="217"/>
    </location>
</feature>
<evidence type="ECO:0000313" key="3">
    <source>
        <dbReference type="EMBL" id="MER2493903.1"/>
    </source>
</evidence>
<dbReference type="Pfam" id="PF04773">
    <property type="entry name" value="FecR"/>
    <property type="match status" value="1"/>
</dbReference>
<dbReference type="EMBL" id="JBELOE010000277">
    <property type="protein sequence ID" value="MER2493903.1"/>
    <property type="molecule type" value="Genomic_DNA"/>
</dbReference>
<evidence type="ECO:0000313" key="4">
    <source>
        <dbReference type="Proteomes" id="UP001467690"/>
    </source>
</evidence>
<keyword evidence="1" id="KW-0472">Membrane</keyword>
<keyword evidence="1" id="KW-0812">Transmembrane</keyword>
<sequence>MSNVYPFPKQSEQIADERAIEQASLWVARIDRELQPHEKRELESWLAEDIVNVHAFLEVAELWDKMDDVQRLSDLFPRPQQPQYRSNHNKLWTIAASVCFTLLLGWLLLVPQFNQQQDNLLAVQHSYQTLVGENNTFVLPDSSEITLNTNTFVQIRFTPNARVIDLQRGEIHIEVAHDNSRPLSVLAAGKVIQAVGTAFSVQMDQELVELIVTDGKVLVASQHTKTKAEPQKLNDQALAVQRGEKVDLDLTGQKTEKVIKLDAADIAINLSWRTGNLIFRGESLEQAMAEIARYTQTKFKLSDSQALRKVKVAGVFKTGDVNGLLSALKHNFNIEAQTLDNGTIYLSPAT</sequence>
<keyword evidence="1" id="KW-1133">Transmembrane helix</keyword>
<dbReference type="InterPro" id="IPR012373">
    <property type="entry name" value="Ferrdict_sens_TM"/>
</dbReference>